<reference evidence="4 5" key="1">
    <citation type="submission" date="2016-10" db="EMBL/GenBank/DDBJ databases">
        <authorList>
            <person name="de Groot N.N."/>
        </authorList>
    </citation>
    <scope>NUCLEOTIDE SEQUENCE [LARGE SCALE GENOMIC DNA]</scope>
    <source>
        <strain evidence="4 5">DSM 1801</strain>
    </source>
</reference>
<proteinExistence type="predicted"/>
<dbReference type="EMBL" id="FOHN01000004">
    <property type="protein sequence ID" value="SES85448.1"/>
    <property type="molecule type" value="Genomic_DNA"/>
</dbReference>
<feature type="domain" description="GLUG" evidence="3">
    <location>
        <begin position="336"/>
        <end position="360"/>
    </location>
</feature>
<keyword evidence="5" id="KW-1185">Reference proteome</keyword>
<organism evidence="4 5">
    <name type="scientific">[Clostridium] polysaccharolyticum</name>
    <dbReference type="NCBI Taxonomy" id="29364"/>
    <lineage>
        <taxon>Bacteria</taxon>
        <taxon>Bacillati</taxon>
        <taxon>Bacillota</taxon>
        <taxon>Clostridia</taxon>
        <taxon>Lachnospirales</taxon>
        <taxon>Lachnospiraceae</taxon>
    </lineage>
</organism>
<protein>
    <submittedName>
        <fullName evidence="4">The GLUG motif-containing protein</fullName>
    </submittedName>
</protein>
<keyword evidence="2" id="KW-0732">Signal</keyword>
<dbReference type="InterPro" id="IPR011493">
    <property type="entry name" value="GLUG"/>
</dbReference>
<evidence type="ECO:0000313" key="5">
    <source>
        <dbReference type="Proteomes" id="UP000199800"/>
    </source>
</evidence>
<dbReference type="RefSeq" id="WP_177180617.1">
    <property type="nucleotide sequence ID" value="NZ_FOHN01000004.1"/>
</dbReference>
<sequence length="850" mass="91144">MKLKQRIFSFVLCLVLTMSMGNVSKLPLIQAQDIATSGCWIDPGNYTKFWFNVSTSLDVYGNQGTKDNPYEIRTVKDLAGLSYYSNVSNVFFENKYITVTAKSLDLASHYWYPIGLTNVFCGNFDGGNCVIKNVFMGTSSSYCTYQYMGLFGRTHGNLSNLTIDNMIYYSKALQVGGLTAQWLGGSIKNCSANGQITDCGSNSDHAVGGLAGYHATSGTLMEHCHVMVNITKENNGYSSSFLGQIGSLIGGINISNTVVSDCTASGTISVPLYHNVSGLIGYINGSNTVISNCNSSTAITSSGSSKVGGLAGSVYSETSITDSAFTGFINGKNKSRIGGIAGYIDDTASIKNCYSTASVTGTRNCEIGGLIGYCENATISQCFFTGTVTTGECCNVGGFIGYSVNATVSQCFSTGTVTADKDCNAGGFIGYHGNLKVYNSYTTSNISAGSSCSVGGFIGSACQDYVKCNSIIENCYASCSIRAGKSSIVGNFYGDTNTDYVTNTFKRCYWNKSCQQIVADEIIPDASKTGVSYNSFPTVQAASATYMQSDDFVADMNEYVNQATANYSSWTRSDSINDGMPYLTLFQAVLKLNTSADKEFDPNETSTDQQDFNVYGIMEFPEFSELPDSPEPTTSSTPKPDKISVNLEWGSLEYIYKSGAYNTETKKYADGVWKPTEAGKSDIIRLTNRSTMDIQALFCFLPNTKDSTNYQNLFGTFQDASLQTPFTDPLTLSAKQGNAVISNDIQLCIGGVPEEKINKANKEVIGQVILTISPEKGKEPVPSQIPENTASGEETSPADMSSETPTPTTTEPSESPVPYISDTPTTEPSGSPVPYVSDTPTLEPTGYPEP</sequence>
<feature type="region of interest" description="Disordered" evidence="1">
    <location>
        <begin position="623"/>
        <end position="642"/>
    </location>
</feature>
<feature type="compositionally biased region" description="Low complexity" evidence="1">
    <location>
        <begin position="801"/>
        <end position="816"/>
    </location>
</feature>
<feature type="compositionally biased region" description="Polar residues" evidence="1">
    <location>
        <begin position="785"/>
        <end position="794"/>
    </location>
</feature>
<feature type="chain" id="PRO_5038397219" evidence="2">
    <location>
        <begin position="25"/>
        <end position="850"/>
    </location>
</feature>
<feature type="signal peptide" evidence="2">
    <location>
        <begin position="1"/>
        <end position="24"/>
    </location>
</feature>
<evidence type="ECO:0000256" key="1">
    <source>
        <dbReference type="SAM" id="MobiDB-lite"/>
    </source>
</evidence>
<name>A0A1H9ZVP2_9FIRM</name>
<feature type="region of interest" description="Disordered" evidence="1">
    <location>
        <begin position="775"/>
        <end position="850"/>
    </location>
</feature>
<gene>
    <name evidence="4" type="ORF">SAMN04487772_104124</name>
</gene>
<dbReference type="Pfam" id="PF07581">
    <property type="entry name" value="Glug"/>
    <property type="match status" value="3"/>
</dbReference>
<feature type="compositionally biased region" description="Low complexity" evidence="1">
    <location>
        <begin position="624"/>
        <end position="638"/>
    </location>
</feature>
<evidence type="ECO:0000259" key="3">
    <source>
        <dbReference type="Pfam" id="PF07581"/>
    </source>
</evidence>
<accession>A0A1H9ZVP2</accession>
<dbReference type="Gene3D" id="2.160.20.110">
    <property type="match status" value="2"/>
</dbReference>
<dbReference type="AlphaFoldDB" id="A0A1H9ZVP2"/>
<evidence type="ECO:0000313" key="4">
    <source>
        <dbReference type="EMBL" id="SES85448.1"/>
    </source>
</evidence>
<dbReference type="Proteomes" id="UP000199800">
    <property type="component" value="Unassembled WGS sequence"/>
</dbReference>
<evidence type="ECO:0000256" key="2">
    <source>
        <dbReference type="SAM" id="SignalP"/>
    </source>
</evidence>
<dbReference type="STRING" id="29364.SAMN04487772_104124"/>
<feature type="domain" description="GLUG" evidence="3">
    <location>
        <begin position="365"/>
        <end position="389"/>
    </location>
</feature>
<feature type="domain" description="GLUG" evidence="3">
    <location>
        <begin position="394"/>
        <end position="418"/>
    </location>
</feature>